<comment type="similarity">
    <text evidence="1 2">Belongs to the nucleosome assembly protein (NAP) family.</text>
</comment>
<dbReference type="AlphaFoldDB" id="A0A0B4U9P5"/>
<dbReference type="InterPro" id="IPR037231">
    <property type="entry name" value="NAP-like_sf"/>
</dbReference>
<sequence>MAPVRFVGKMNKDVGDAPDGAGEKMPAYLGAAERREFLHETVRSLPDGVRDKIMVLKKMQRESAEIQASFYRDVYDLEKRYMKYTYSLYEKRRQIIGVEPRENENNEQENNTAVGADGEVQQVERFIGGIPNFWLTVFKNVPMLNNLLYERDEPVLSKLNDIKLIYCDDYAFVLRFYFDKNDHFSNRALTKKYYFVMNVDKADPYNYSGPDIYKSKGCRIKWHHKNNLVEKIVIKKQYKKETDEYRYTREKMLHQSFFHFFSTLNIYDAKYNNSFYNYMFNMDFCIGNFFRTKIIPNAILYFTGECSDADLKLNERDEDKIKKLFPHKIDYSQFIL</sequence>
<organism evidence="3">
    <name type="scientific">Diopsis apicalis</name>
    <dbReference type="NCBI Taxonomy" id="139668"/>
    <lineage>
        <taxon>Eukaryota</taxon>
        <taxon>Metazoa</taxon>
        <taxon>Ecdysozoa</taxon>
        <taxon>Arthropoda</taxon>
        <taxon>Hexapoda</taxon>
        <taxon>Insecta</taxon>
        <taxon>Pterygota</taxon>
        <taxon>Neoptera</taxon>
        <taxon>Endopterygota</taxon>
        <taxon>Diptera</taxon>
        <taxon>Brachycera</taxon>
        <taxon>Muscomorpha</taxon>
        <taxon>Diopsoidea</taxon>
        <taxon>Diopsidae</taxon>
        <taxon>Diopsis</taxon>
    </lineage>
</organism>
<accession>A0A0B4U9P5</accession>
<dbReference type="Gene3D" id="3.30.1120.90">
    <property type="entry name" value="Nucleosome assembly protein"/>
    <property type="match status" value="1"/>
</dbReference>
<dbReference type="EMBL" id="KM821172">
    <property type="protein sequence ID" value="AJC52568.1"/>
    <property type="molecule type" value="mRNA"/>
</dbReference>
<dbReference type="GO" id="GO:0005634">
    <property type="term" value="C:nucleus"/>
    <property type="evidence" value="ECO:0007669"/>
    <property type="project" value="InterPro"/>
</dbReference>
<evidence type="ECO:0000256" key="2">
    <source>
        <dbReference type="RuleBase" id="RU003876"/>
    </source>
</evidence>
<evidence type="ECO:0000256" key="1">
    <source>
        <dbReference type="ARBA" id="ARBA00009947"/>
    </source>
</evidence>
<evidence type="ECO:0000313" key="3">
    <source>
        <dbReference type="EMBL" id="AJC52568.1"/>
    </source>
</evidence>
<dbReference type="InterPro" id="IPR002164">
    <property type="entry name" value="NAP_family"/>
</dbReference>
<dbReference type="GO" id="GO:0006334">
    <property type="term" value="P:nucleosome assembly"/>
    <property type="evidence" value="ECO:0007669"/>
    <property type="project" value="InterPro"/>
</dbReference>
<dbReference type="PANTHER" id="PTHR11875">
    <property type="entry name" value="TESTIS-SPECIFIC Y-ENCODED PROTEIN"/>
    <property type="match status" value="1"/>
</dbReference>
<reference evidence="3" key="1">
    <citation type="journal article" date="2015" name="Insect Mol. Biol.">
        <title>We can't all be supermodels: the value of comparative transcriptomics to the study of non-model insects.</title>
        <authorList>
            <person name="Oppenheim S.J."/>
            <person name="Baker R.H."/>
            <person name="Simon S."/>
            <person name="DeSalle R."/>
        </authorList>
    </citation>
    <scope>NUCLEOTIDE SEQUENCE</scope>
</reference>
<dbReference type="Pfam" id="PF00956">
    <property type="entry name" value="NAP"/>
    <property type="match status" value="1"/>
</dbReference>
<protein>
    <submittedName>
        <fullName evidence="3">Nucleosome assembly protein 1 paralog 6</fullName>
    </submittedName>
</protein>
<proteinExistence type="evidence at transcript level"/>
<dbReference type="Gene3D" id="1.20.5.1500">
    <property type="match status" value="1"/>
</dbReference>
<feature type="non-terminal residue" evidence="3">
    <location>
        <position position="336"/>
    </location>
</feature>
<name>A0A0B4U9P5_9DIOP</name>
<dbReference type="SUPFAM" id="SSF143113">
    <property type="entry name" value="NAP-like"/>
    <property type="match status" value="1"/>
</dbReference>